<reference evidence="2 3" key="1">
    <citation type="submission" date="2020-09" db="EMBL/GenBank/DDBJ databases">
        <title>De no assembly of potato wild relative species, Solanum commersonii.</title>
        <authorList>
            <person name="Cho K."/>
        </authorList>
    </citation>
    <scope>NUCLEOTIDE SEQUENCE [LARGE SCALE GENOMIC DNA]</scope>
    <source>
        <strain evidence="2">LZ3.2</strain>
        <tissue evidence="2">Leaf</tissue>
    </source>
</reference>
<feature type="region of interest" description="Disordered" evidence="1">
    <location>
        <begin position="205"/>
        <end position="289"/>
    </location>
</feature>
<dbReference type="AlphaFoldDB" id="A0A9J5Z044"/>
<evidence type="ECO:0000313" key="2">
    <source>
        <dbReference type="EMBL" id="KAG5606042.1"/>
    </source>
</evidence>
<dbReference type="Proteomes" id="UP000824120">
    <property type="component" value="Chromosome 5"/>
</dbReference>
<sequence length="289" mass="33115">MSQNRLLSTKSNSIKSITPTQRHSILRQDNPFSIFNDRSHMPLSFTPIPDENKQQGRTNLKSHSPILGPCLLRPGPSIQHVDLEVSKYDMSPEDHNLIKHGLPDDGRVRHERIILDNDLIKFDQEISQLYNLDKDDNLDSNLLIKETLLGNEEFYDAVEKQSNLDAVEEPSNSSLNEYRESSIAHIDLTEECGTILDVDEPPQLTKRQQRNRKRSKCHRQAPKARMAKLRKEKSTSTKQPHLPDDEPPQINDPKIKNKGYASFAGRTHTLPEIVHTQGKQRELPSSWPM</sequence>
<feature type="compositionally biased region" description="Basic residues" evidence="1">
    <location>
        <begin position="207"/>
        <end position="231"/>
    </location>
</feature>
<evidence type="ECO:0000313" key="3">
    <source>
        <dbReference type="Proteomes" id="UP000824120"/>
    </source>
</evidence>
<keyword evidence="3" id="KW-1185">Reference proteome</keyword>
<comment type="caution">
    <text evidence="2">The sequence shown here is derived from an EMBL/GenBank/DDBJ whole genome shotgun (WGS) entry which is preliminary data.</text>
</comment>
<evidence type="ECO:0000256" key="1">
    <source>
        <dbReference type="SAM" id="MobiDB-lite"/>
    </source>
</evidence>
<protein>
    <submittedName>
        <fullName evidence="2">Uncharacterized protein</fullName>
    </submittedName>
</protein>
<gene>
    <name evidence="2" type="ORF">H5410_027534</name>
</gene>
<dbReference type="OrthoDB" id="1328269at2759"/>
<organism evidence="2 3">
    <name type="scientific">Solanum commersonii</name>
    <name type="common">Commerson's wild potato</name>
    <name type="synonym">Commerson's nightshade</name>
    <dbReference type="NCBI Taxonomy" id="4109"/>
    <lineage>
        <taxon>Eukaryota</taxon>
        <taxon>Viridiplantae</taxon>
        <taxon>Streptophyta</taxon>
        <taxon>Embryophyta</taxon>
        <taxon>Tracheophyta</taxon>
        <taxon>Spermatophyta</taxon>
        <taxon>Magnoliopsida</taxon>
        <taxon>eudicotyledons</taxon>
        <taxon>Gunneridae</taxon>
        <taxon>Pentapetalae</taxon>
        <taxon>asterids</taxon>
        <taxon>lamiids</taxon>
        <taxon>Solanales</taxon>
        <taxon>Solanaceae</taxon>
        <taxon>Solanoideae</taxon>
        <taxon>Solaneae</taxon>
        <taxon>Solanum</taxon>
    </lineage>
</organism>
<name>A0A9J5Z044_SOLCO</name>
<dbReference type="EMBL" id="JACXVP010000005">
    <property type="protein sequence ID" value="KAG5606042.1"/>
    <property type="molecule type" value="Genomic_DNA"/>
</dbReference>
<proteinExistence type="predicted"/>
<accession>A0A9J5Z044</accession>
<feature type="region of interest" description="Disordered" evidence="1">
    <location>
        <begin position="1"/>
        <end position="20"/>
    </location>
</feature>